<evidence type="ECO:0000313" key="1">
    <source>
        <dbReference type="EMBL" id="KRY45593.1"/>
    </source>
</evidence>
<gene>
    <name evidence="1" type="ORF">T03_646</name>
</gene>
<evidence type="ECO:0000313" key="2">
    <source>
        <dbReference type="Proteomes" id="UP000054653"/>
    </source>
</evidence>
<comment type="caution">
    <text evidence="1">The sequence shown here is derived from an EMBL/GenBank/DDBJ whole genome shotgun (WGS) entry which is preliminary data.</text>
</comment>
<sequence>MIYLGHHGGLRSCVDGRRCPTFVVSADCDAALRSSRDVVTIAAFSSVWNSSESPFHGNLSRGLSSCRARSDYEPFSHLDRWKCGNLFLKAFPGLSRAADKILLFKAGLSTENADVDEFWKCALDKSKGFPLHEMSTAHSTHLEEVINCIPKLASWWRVDFPNVLEMTTTKLSQQLQDMRPSAHYSVLLLYYHCVFDTSILSVLSQRRSFKRNFDCVNGFEDPNNKDMVWHLKRSIYGLEQSAIAWNTKATEILTAIDTEHQLSQPERYGMKSILAG</sequence>
<reference evidence="1 2" key="1">
    <citation type="submission" date="2015-01" db="EMBL/GenBank/DDBJ databases">
        <title>Evolution of Trichinella species and genotypes.</title>
        <authorList>
            <person name="Korhonen P.K."/>
            <person name="Edoardo P."/>
            <person name="Giuseppe L.R."/>
            <person name="Gasser R.B."/>
        </authorList>
    </citation>
    <scope>NUCLEOTIDE SEQUENCE [LARGE SCALE GENOMIC DNA]</scope>
    <source>
        <strain evidence="1">ISS120</strain>
    </source>
</reference>
<proteinExistence type="predicted"/>
<dbReference type="AlphaFoldDB" id="A0A0V1C8H1"/>
<dbReference type="Proteomes" id="UP000054653">
    <property type="component" value="Unassembled WGS sequence"/>
</dbReference>
<organism evidence="1 2">
    <name type="scientific">Trichinella britovi</name>
    <name type="common">Parasitic roundworm</name>
    <dbReference type="NCBI Taxonomy" id="45882"/>
    <lineage>
        <taxon>Eukaryota</taxon>
        <taxon>Metazoa</taxon>
        <taxon>Ecdysozoa</taxon>
        <taxon>Nematoda</taxon>
        <taxon>Enoplea</taxon>
        <taxon>Dorylaimia</taxon>
        <taxon>Trichinellida</taxon>
        <taxon>Trichinellidae</taxon>
        <taxon>Trichinella</taxon>
    </lineage>
</organism>
<dbReference type="EMBL" id="JYDI01000345">
    <property type="protein sequence ID" value="KRY45593.1"/>
    <property type="molecule type" value="Genomic_DNA"/>
</dbReference>
<protein>
    <recommendedName>
        <fullName evidence="3">Reverse transcriptase Ty1/copia-type domain-containing protein</fullName>
    </recommendedName>
</protein>
<evidence type="ECO:0008006" key="3">
    <source>
        <dbReference type="Google" id="ProtNLM"/>
    </source>
</evidence>
<keyword evidence="2" id="KW-1185">Reference proteome</keyword>
<accession>A0A0V1C8H1</accession>
<dbReference type="OrthoDB" id="8049142at2759"/>
<name>A0A0V1C8H1_TRIBR</name>